<dbReference type="InterPro" id="IPR048389">
    <property type="entry name" value="YciQ-like_C"/>
</dbReference>
<accession>A0A261FPD4</accession>
<evidence type="ECO:0008006" key="7">
    <source>
        <dbReference type="Google" id="ProtNLM"/>
    </source>
</evidence>
<keyword evidence="6" id="KW-1185">Reference proteome</keyword>
<feature type="transmembrane region" description="Helical" evidence="2">
    <location>
        <begin position="550"/>
        <end position="575"/>
    </location>
</feature>
<organism evidence="5 6">
    <name type="scientific">Bifidobacterium lemurum</name>
    <dbReference type="NCBI Taxonomy" id="1603886"/>
    <lineage>
        <taxon>Bacteria</taxon>
        <taxon>Bacillati</taxon>
        <taxon>Actinomycetota</taxon>
        <taxon>Actinomycetes</taxon>
        <taxon>Bifidobacteriales</taxon>
        <taxon>Bifidobacteriaceae</taxon>
        <taxon>Bifidobacterium</taxon>
    </lineage>
</organism>
<feature type="domain" description="DUF2207" evidence="3">
    <location>
        <begin position="39"/>
        <end position="273"/>
    </location>
</feature>
<sequence>MKKRLIMAVVIALVGTMLVTAITLLFAVVGTDDADLSYRTLDLEATVHANGDLTVTQHIDMKLLDRSDDDGDRPWKQLYQQYRLKSDNLTDISDISVTNVTTGEAYTQIAPQTPSGISDATWNNEYANHWYIADISSGASNPQPYEPGVDGLAVSGGDSTASFSSKSVEIGWNIPATIEADSLRFDVTMTLHDVSTAWDDIVNLQWESFGTTNQVPIGTVTGTVHFPEGVAENTSWAWLHTERTSETSRAADGSLRFTSYDVKAGDYLDVVAAYERDAADSSAIARKGTGDYLPALQVDETRQEQRWRERQRDHAIRMVVFWVVSVVVGVALCVIGLLGVRKSLKAAQYRGGLEYWRDPPGMSPASAARLIDVVDSSAGDRDSRVMTSTVLALAVKKAIAIYPGPSDMYVGIDMSQANPVGLAGLIGSDANRLAAAKQTSTMVILPAALNGETRQAMELSQSESACLDLFIAISKRVGGPVFDLKQMAKACKKWENGHESLTAFTEACGNEFALLGATRNIGGQAAACGILGTILGFVMLGVNFSEGNLAMALVSGIPVLAVSLFCIFGAAYTGLTESGQDHAGRCLGLKRYMQDFSDFSDRGTADIALWDWYMVYAAAFGISERVGKELAKAYPQVTDPAWLDDYASGSLLYWSYRPYGWYGYSAGAAAGAAANGGVDGPAFAFGGDSFAAGFGDIGAQLNAGFAEVRSTIANAAPSSGGSGGSFSGSGFGGSSGGSGGGSFGGR</sequence>
<gene>
    <name evidence="5" type="ORF">BLEM_1636</name>
</gene>
<reference evidence="5 6" key="1">
    <citation type="journal article" date="2017" name="BMC Genomics">
        <title>Comparative genomic and phylogenomic analyses of the Bifidobacteriaceae family.</title>
        <authorList>
            <person name="Lugli G.A."/>
            <person name="Milani C."/>
            <person name="Turroni F."/>
            <person name="Duranti S."/>
            <person name="Mancabelli L."/>
            <person name="Mangifesta M."/>
            <person name="Ferrario C."/>
            <person name="Modesto M."/>
            <person name="Mattarelli P."/>
            <person name="Jiri K."/>
            <person name="van Sinderen D."/>
            <person name="Ventura M."/>
        </authorList>
    </citation>
    <scope>NUCLEOTIDE SEQUENCE [LARGE SCALE GENOMIC DNA]</scope>
    <source>
        <strain evidence="5 6">DSM 28807</strain>
    </source>
</reference>
<dbReference type="Pfam" id="PF09972">
    <property type="entry name" value="DUF2207"/>
    <property type="match status" value="1"/>
</dbReference>
<dbReference type="OrthoDB" id="3223373at2"/>
<evidence type="ECO:0000256" key="2">
    <source>
        <dbReference type="SAM" id="Phobius"/>
    </source>
</evidence>
<feature type="transmembrane region" description="Helical" evidence="2">
    <location>
        <begin position="319"/>
        <end position="340"/>
    </location>
</feature>
<name>A0A261FPD4_9BIFI</name>
<keyword evidence="2" id="KW-0812">Transmembrane</keyword>
<feature type="region of interest" description="Disordered" evidence="1">
    <location>
        <begin position="726"/>
        <end position="746"/>
    </location>
</feature>
<evidence type="ECO:0000313" key="5">
    <source>
        <dbReference type="EMBL" id="OZG61004.1"/>
    </source>
</evidence>
<proteinExistence type="predicted"/>
<dbReference type="EMBL" id="MWWX01000011">
    <property type="protein sequence ID" value="OZG61004.1"/>
    <property type="molecule type" value="Genomic_DNA"/>
</dbReference>
<dbReference type="Proteomes" id="UP000216352">
    <property type="component" value="Unassembled WGS sequence"/>
</dbReference>
<evidence type="ECO:0000313" key="6">
    <source>
        <dbReference type="Proteomes" id="UP000216352"/>
    </source>
</evidence>
<evidence type="ECO:0000259" key="3">
    <source>
        <dbReference type="Pfam" id="PF09972"/>
    </source>
</evidence>
<comment type="caution">
    <text evidence="5">The sequence shown here is derived from an EMBL/GenBank/DDBJ whole genome shotgun (WGS) entry which is preliminary data.</text>
</comment>
<evidence type="ECO:0000256" key="1">
    <source>
        <dbReference type="SAM" id="MobiDB-lite"/>
    </source>
</evidence>
<keyword evidence="2" id="KW-0472">Membrane</keyword>
<evidence type="ECO:0000259" key="4">
    <source>
        <dbReference type="Pfam" id="PF20990"/>
    </source>
</evidence>
<feature type="transmembrane region" description="Helical" evidence="2">
    <location>
        <begin position="525"/>
        <end position="544"/>
    </location>
</feature>
<protein>
    <recommendedName>
        <fullName evidence="7">DUF2207 domain-containing protein</fullName>
    </recommendedName>
</protein>
<dbReference type="InterPro" id="IPR018702">
    <property type="entry name" value="DUF2207"/>
</dbReference>
<keyword evidence="2" id="KW-1133">Transmembrane helix</keyword>
<dbReference type="RefSeq" id="WP_072723394.1">
    <property type="nucleotide sequence ID" value="NZ_BDIS01000001.1"/>
</dbReference>
<dbReference type="AlphaFoldDB" id="A0A261FPD4"/>
<dbReference type="Pfam" id="PF20990">
    <property type="entry name" value="DUF2207_C"/>
    <property type="match status" value="1"/>
</dbReference>
<feature type="domain" description="Predicted membrane protein YciQ-like C-terminal" evidence="4">
    <location>
        <begin position="354"/>
        <end position="630"/>
    </location>
</feature>
<dbReference type="STRING" id="1603886.GCA_001895165_00045"/>